<gene>
    <name evidence="4" type="ORF">S06H3_48839</name>
</gene>
<name>X1NN04_9ZZZZ</name>
<dbReference type="InterPro" id="IPR013785">
    <property type="entry name" value="Aldolase_TIM"/>
</dbReference>
<dbReference type="InterPro" id="IPR002241">
    <property type="entry name" value="Glyco_hydro_27"/>
</dbReference>
<dbReference type="AlphaFoldDB" id="X1NN04"/>
<comment type="similarity">
    <text evidence="1">Belongs to the glycosyl hydrolase 27 family.</text>
</comment>
<evidence type="ECO:0000256" key="2">
    <source>
        <dbReference type="ARBA" id="ARBA00022801"/>
    </source>
</evidence>
<organism evidence="4">
    <name type="scientific">marine sediment metagenome</name>
    <dbReference type="NCBI Taxonomy" id="412755"/>
    <lineage>
        <taxon>unclassified sequences</taxon>
        <taxon>metagenomes</taxon>
        <taxon>ecological metagenomes</taxon>
    </lineage>
</organism>
<dbReference type="GO" id="GO:0004553">
    <property type="term" value="F:hydrolase activity, hydrolyzing O-glycosyl compounds"/>
    <property type="evidence" value="ECO:0007669"/>
    <property type="project" value="InterPro"/>
</dbReference>
<dbReference type="Pfam" id="PF16499">
    <property type="entry name" value="Melibiase_2"/>
    <property type="match status" value="1"/>
</dbReference>
<reference evidence="4" key="1">
    <citation type="journal article" date="2014" name="Front. Microbiol.">
        <title>High frequency of phylogenetically diverse reductive dehalogenase-homologous genes in deep subseafloor sedimentary metagenomes.</title>
        <authorList>
            <person name="Kawai M."/>
            <person name="Futagami T."/>
            <person name="Toyoda A."/>
            <person name="Takaki Y."/>
            <person name="Nishi S."/>
            <person name="Hori S."/>
            <person name="Arai W."/>
            <person name="Tsubouchi T."/>
            <person name="Morono Y."/>
            <person name="Uchiyama I."/>
            <person name="Ito T."/>
            <person name="Fujiyama A."/>
            <person name="Inagaki F."/>
            <person name="Takami H."/>
        </authorList>
    </citation>
    <scope>NUCLEOTIDE SEQUENCE</scope>
    <source>
        <strain evidence="4">Expedition CK06-06</strain>
    </source>
</reference>
<sequence>MRTCQYFPASATHETQDATAFAKWGIDLLKYDNCDYASNEKPEDYKYWPEKERPTLVVTSSKKELFETMAAALATATKDSNRKILFLESAPAAHGSNVDAKYTTMDWVRPLGQIWRVGGDIKNYKYDAVSKTLSNPWLSDAGASDYDKGVYPSFYI</sequence>
<dbReference type="GO" id="GO:0005975">
    <property type="term" value="P:carbohydrate metabolic process"/>
    <property type="evidence" value="ECO:0007669"/>
    <property type="project" value="InterPro"/>
</dbReference>
<evidence type="ECO:0000256" key="3">
    <source>
        <dbReference type="ARBA" id="ARBA00023295"/>
    </source>
</evidence>
<dbReference type="SUPFAM" id="SSF51445">
    <property type="entry name" value="(Trans)glycosidases"/>
    <property type="match status" value="1"/>
</dbReference>
<comment type="caution">
    <text evidence="4">The sequence shown here is derived from an EMBL/GenBank/DDBJ whole genome shotgun (WGS) entry which is preliminary data.</text>
</comment>
<keyword evidence="2" id="KW-0378">Hydrolase</keyword>
<evidence type="ECO:0008006" key="5">
    <source>
        <dbReference type="Google" id="ProtNLM"/>
    </source>
</evidence>
<proteinExistence type="inferred from homology"/>
<accession>X1NN04</accession>
<feature type="non-terminal residue" evidence="4">
    <location>
        <position position="156"/>
    </location>
</feature>
<dbReference type="InterPro" id="IPR017853">
    <property type="entry name" value="GH"/>
</dbReference>
<dbReference type="EMBL" id="BARV01030784">
    <property type="protein sequence ID" value="GAI44963.1"/>
    <property type="molecule type" value="Genomic_DNA"/>
</dbReference>
<dbReference type="Gene3D" id="3.20.20.70">
    <property type="entry name" value="Aldolase class I"/>
    <property type="match status" value="1"/>
</dbReference>
<dbReference type="PANTHER" id="PTHR11452">
    <property type="entry name" value="ALPHA-GALACTOSIDASE/ALPHA-N-ACETYLGALACTOSAMINIDASE"/>
    <property type="match status" value="1"/>
</dbReference>
<keyword evidence="3" id="KW-0326">Glycosidase</keyword>
<evidence type="ECO:0000256" key="1">
    <source>
        <dbReference type="ARBA" id="ARBA00009743"/>
    </source>
</evidence>
<evidence type="ECO:0000313" key="4">
    <source>
        <dbReference type="EMBL" id="GAI44963.1"/>
    </source>
</evidence>
<dbReference type="PANTHER" id="PTHR11452:SF75">
    <property type="entry name" value="ALPHA-GALACTOSIDASE MEL1"/>
    <property type="match status" value="1"/>
</dbReference>
<protein>
    <recommendedName>
        <fullName evidence="5">Alpha-galactosidase</fullName>
    </recommendedName>
</protein>